<dbReference type="OrthoDB" id="3727779at2"/>
<dbReference type="RefSeq" id="WP_142897254.1">
    <property type="nucleotide sequence ID" value="NZ_ML660056.1"/>
</dbReference>
<evidence type="ECO:0000313" key="1">
    <source>
        <dbReference type="EMBL" id="TQV79031.1"/>
    </source>
</evidence>
<comment type="caution">
    <text evidence="1">The sequence shown here is derived from an EMBL/GenBank/DDBJ whole genome shotgun (WGS) entry which is preliminary data.</text>
</comment>
<keyword evidence="2" id="KW-1185">Reference proteome</keyword>
<organism evidence="1 2">
    <name type="scientific">Denitrobaculum tricleocarpae</name>
    <dbReference type="NCBI Taxonomy" id="2591009"/>
    <lineage>
        <taxon>Bacteria</taxon>
        <taxon>Pseudomonadati</taxon>
        <taxon>Pseudomonadota</taxon>
        <taxon>Alphaproteobacteria</taxon>
        <taxon>Rhodospirillales</taxon>
        <taxon>Rhodospirillaceae</taxon>
        <taxon>Denitrobaculum</taxon>
    </lineage>
</organism>
<dbReference type="AlphaFoldDB" id="A0A545TPD5"/>
<dbReference type="PANTHER" id="PTHR12475">
    <property type="match status" value="1"/>
</dbReference>
<gene>
    <name evidence="1" type="ORF">FKG95_15215</name>
</gene>
<dbReference type="InterPro" id="IPR029069">
    <property type="entry name" value="HotDog_dom_sf"/>
</dbReference>
<dbReference type="CDD" id="cd00586">
    <property type="entry name" value="4HBT"/>
    <property type="match status" value="1"/>
</dbReference>
<proteinExistence type="predicted"/>
<dbReference type="Pfam" id="PF13279">
    <property type="entry name" value="4HBT_2"/>
    <property type="match status" value="1"/>
</dbReference>
<accession>A0A545TPD5</accession>
<name>A0A545TPD5_9PROT</name>
<protein>
    <submittedName>
        <fullName evidence="1">Thioesterase</fullName>
    </submittedName>
</protein>
<evidence type="ECO:0000313" key="2">
    <source>
        <dbReference type="Proteomes" id="UP000315252"/>
    </source>
</evidence>
<dbReference type="Proteomes" id="UP000315252">
    <property type="component" value="Unassembled WGS sequence"/>
</dbReference>
<dbReference type="Gene3D" id="3.10.129.10">
    <property type="entry name" value="Hotdog Thioesterase"/>
    <property type="match status" value="1"/>
</dbReference>
<dbReference type="SUPFAM" id="SSF54637">
    <property type="entry name" value="Thioesterase/thiol ester dehydrase-isomerase"/>
    <property type="match status" value="1"/>
</dbReference>
<reference evidence="1 2" key="1">
    <citation type="submission" date="2019-06" db="EMBL/GenBank/DDBJ databases">
        <title>Whole genome sequence for Rhodospirillaceae sp. R148.</title>
        <authorList>
            <person name="Wang G."/>
        </authorList>
    </citation>
    <scope>NUCLEOTIDE SEQUENCE [LARGE SCALE GENOMIC DNA]</scope>
    <source>
        <strain evidence="1 2">R148</strain>
    </source>
</reference>
<dbReference type="InterPro" id="IPR051490">
    <property type="entry name" value="THEM6_lcsJ_thioesterase"/>
</dbReference>
<dbReference type="PANTHER" id="PTHR12475:SF4">
    <property type="entry name" value="PROTEIN THEM6"/>
    <property type="match status" value="1"/>
</dbReference>
<dbReference type="EMBL" id="VHSH01000005">
    <property type="protein sequence ID" value="TQV79031.1"/>
    <property type="molecule type" value="Genomic_DNA"/>
</dbReference>
<sequence>MNLLFRMLRVLLTGIFRTKVDFLDESVVFFRVLPNDLDFNLHMNNGRYLTIMDLGRFDLMQRSGLAGIAIKNRWMPVVASQVINYRRSLAPFQRYSLHSRILGWDERFVYFLQQFRSKDGRLAASALVRAGILVKGRSLTMKEIIEIVGYKGPRPILASEVTAWRDTEEWLRSDAET</sequence>